<feature type="binding site" evidence="2">
    <location>
        <begin position="282"/>
        <end position="289"/>
    </location>
    <ligand>
        <name>ATP</name>
        <dbReference type="ChEBI" id="CHEBI:30616"/>
    </ligand>
</feature>
<dbReference type="InterPro" id="IPR036597">
    <property type="entry name" value="Fido-like_dom_sf"/>
</dbReference>
<accession>A0AAW2Z363</accession>
<feature type="domain" description="Fido" evidence="4">
    <location>
        <begin position="196"/>
        <end position="337"/>
    </location>
</feature>
<dbReference type="SUPFAM" id="SSF140931">
    <property type="entry name" value="Fic-like"/>
    <property type="match status" value="1"/>
</dbReference>
<evidence type="ECO:0000256" key="3">
    <source>
        <dbReference type="PIRSR" id="PIRSR640198-3"/>
    </source>
</evidence>
<dbReference type="GO" id="GO:0016740">
    <property type="term" value="F:transferase activity"/>
    <property type="evidence" value="ECO:0007669"/>
    <property type="project" value="UniProtKB-KW"/>
</dbReference>
<dbReference type="InterPro" id="IPR003812">
    <property type="entry name" value="Fido"/>
</dbReference>
<comment type="caution">
    <text evidence="5">The sequence shown here is derived from an EMBL/GenBank/DDBJ whole genome shotgun (WGS) entry which is preliminary data.</text>
</comment>
<gene>
    <name evidence="5" type="ORF">AKO1_004518</name>
</gene>
<dbReference type="InterPro" id="IPR040198">
    <property type="entry name" value="Fido_containing"/>
</dbReference>
<dbReference type="PANTHER" id="PTHR13504">
    <property type="entry name" value="FIDO DOMAIN-CONTAINING PROTEIN DDB_G0283145"/>
    <property type="match status" value="1"/>
</dbReference>
<dbReference type="AlphaFoldDB" id="A0AAW2Z363"/>
<dbReference type="Gene3D" id="1.10.3290.10">
    <property type="entry name" value="Fido-like domain"/>
    <property type="match status" value="1"/>
</dbReference>
<evidence type="ECO:0000256" key="2">
    <source>
        <dbReference type="PIRSR" id="PIRSR640198-2"/>
    </source>
</evidence>
<keyword evidence="5" id="KW-0808">Transferase</keyword>
<dbReference type="PANTHER" id="PTHR13504:SF38">
    <property type="entry name" value="FIDO DOMAIN-CONTAINING PROTEIN"/>
    <property type="match status" value="1"/>
</dbReference>
<keyword evidence="6" id="KW-1185">Reference proteome</keyword>
<keyword evidence="2" id="KW-0547">Nucleotide-binding</keyword>
<evidence type="ECO:0000256" key="1">
    <source>
        <dbReference type="PIRSR" id="PIRSR640198-1"/>
    </source>
</evidence>
<proteinExistence type="predicted"/>
<reference evidence="5 6" key="1">
    <citation type="submission" date="2024-03" db="EMBL/GenBank/DDBJ databases">
        <title>The Acrasis kona genome and developmental transcriptomes reveal deep origins of eukaryotic multicellular pathways.</title>
        <authorList>
            <person name="Sheikh S."/>
            <person name="Fu C.-J."/>
            <person name="Brown M.W."/>
            <person name="Baldauf S.L."/>
        </authorList>
    </citation>
    <scope>NUCLEOTIDE SEQUENCE [LARGE SCALE GENOMIC DNA]</scope>
    <source>
        <strain evidence="5 6">ATCC MYA-3509</strain>
    </source>
</reference>
<dbReference type="Proteomes" id="UP001431209">
    <property type="component" value="Unassembled WGS sequence"/>
</dbReference>
<dbReference type="GO" id="GO:0005524">
    <property type="term" value="F:ATP binding"/>
    <property type="evidence" value="ECO:0007669"/>
    <property type="project" value="UniProtKB-KW"/>
</dbReference>
<sequence>MLQFFFENGITLTVTDKEEAQNTTLNEYKVACEPKDISTVLSTKISTFHLINRGEVVGIRAIGFDSGRTIPVSEILQLPPNVSDYVWKLVQRHQDASIPELLKILTDQQTQVQQVRPLSAQVLMDLIKNWKFEMVWSSNAIEGSTYTLGETFIAITRGIAASNKPIKDANWAVDGGKAVDFIKKLVCNESRSNTIISLEQLLEMHSLVLKNTLHEDILAGAFRRFDTRVTGSTFEFPPTQEVPALMATLIEWLNAEERNKEHPVAFATEVHLRFVTIHPFEDGNGRMSRLLMNLVLMMRGYAPICILPSCKPEYLASVKDYQMGGKNTKKLLAMVANETMASMQVILNESKKY</sequence>
<protein>
    <submittedName>
        <fullName evidence="5">Adenosine monophosphate-protein transferase</fullName>
    </submittedName>
</protein>
<name>A0AAW2Z363_9EUKA</name>
<dbReference type="EMBL" id="JAOPGA020001001">
    <property type="protein sequence ID" value="KAL0483905.1"/>
    <property type="molecule type" value="Genomic_DNA"/>
</dbReference>
<organism evidence="5 6">
    <name type="scientific">Acrasis kona</name>
    <dbReference type="NCBI Taxonomy" id="1008807"/>
    <lineage>
        <taxon>Eukaryota</taxon>
        <taxon>Discoba</taxon>
        <taxon>Heterolobosea</taxon>
        <taxon>Tetramitia</taxon>
        <taxon>Eutetramitia</taxon>
        <taxon>Acrasidae</taxon>
        <taxon>Acrasis</taxon>
    </lineage>
</organism>
<evidence type="ECO:0000259" key="4">
    <source>
        <dbReference type="PROSITE" id="PS51459"/>
    </source>
</evidence>
<evidence type="ECO:0000313" key="6">
    <source>
        <dbReference type="Proteomes" id="UP001431209"/>
    </source>
</evidence>
<dbReference type="PROSITE" id="PS51459">
    <property type="entry name" value="FIDO"/>
    <property type="match status" value="1"/>
</dbReference>
<feature type="active site" evidence="1">
    <location>
        <position position="278"/>
    </location>
</feature>
<feature type="site" description="Important for autoinhibition of adenylyltransferase activity" evidence="3">
    <location>
        <position position="142"/>
    </location>
</feature>
<evidence type="ECO:0000313" key="5">
    <source>
        <dbReference type="EMBL" id="KAL0483905.1"/>
    </source>
</evidence>
<keyword evidence="2" id="KW-0067">ATP-binding</keyword>
<dbReference type="Pfam" id="PF02661">
    <property type="entry name" value="Fic"/>
    <property type="match status" value="1"/>
</dbReference>